<dbReference type="InterPro" id="IPR051639">
    <property type="entry name" value="BCD1"/>
</dbReference>
<dbReference type="GO" id="GO:0048254">
    <property type="term" value="P:snoRNA localization"/>
    <property type="evidence" value="ECO:0007669"/>
    <property type="project" value="TreeGrafter"/>
</dbReference>
<dbReference type="InterPro" id="IPR057721">
    <property type="entry name" value="BCD1_alpha/beta"/>
</dbReference>
<sequence length="355" mass="40123">MQLCECCKKNPFKYKCPRCAFKSCSLDCSKTHKIKTGCSGERSKTHYVPLKQYSYNDMMSDYGYLEDMSRQADTLSRLNMKNDPKKAVSKNAMWKQKGLVNQAERAGIKLSLLPAGMKRRKINSTNYNPKQRLIFWTVEFIFPACEDKRVLLHRIPASKPMRELLDDILTTDTPHASDALTRFQLQKYIDSGTDSFVVGLKKEFVPADQQNTFIDMTPMMDSPLADILKGESLCEFPIFHVWIDSAAPAVTLEEKSETPSFRGLHTLVEQSKKPVESQPDVEPEVMDESVDASTESSSEEVSSESEEEKSDDESDDEVEEADMGESSQTVEEKNSSHINEKSLPVEENQPTPSSL</sequence>
<feature type="region of interest" description="Disordered" evidence="8">
    <location>
        <begin position="262"/>
        <end position="355"/>
    </location>
</feature>
<reference evidence="10" key="1">
    <citation type="submission" date="2021-06" db="EMBL/GenBank/DDBJ databases">
        <authorList>
            <consortium name="DOE Joint Genome Institute"/>
            <person name="Mondo S.J."/>
            <person name="Amses K.R."/>
            <person name="Simmons D.R."/>
            <person name="Longcore J.E."/>
            <person name="Seto K."/>
            <person name="Alves G.H."/>
            <person name="Bonds A.E."/>
            <person name="Quandt C.A."/>
            <person name="Davis W.J."/>
            <person name="Chang Y."/>
            <person name="Letcher P.M."/>
            <person name="Powell M.J."/>
            <person name="Kuo A."/>
            <person name="Labutti K."/>
            <person name="Pangilinan J."/>
            <person name="Andreopoulos W."/>
            <person name="Tritt A."/>
            <person name="Riley R."/>
            <person name="Hundley H."/>
            <person name="Johnson J."/>
            <person name="Lipzen A."/>
            <person name="Barry K."/>
            <person name="Berbee M.L."/>
            <person name="Buchler N.E."/>
            <person name="Grigoriev I.V."/>
            <person name="Spatafora J.W."/>
            <person name="Stajich J.E."/>
            <person name="James T.Y."/>
        </authorList>
    </citation>
    <scope>NUCLEOTIDE SEQUENCE</scope>
    <source>
        <strain evidence="10">AG</strain>
    </source>
</reference>
<dbReference type="CDD" id="cd23023">
    <property type="entry name" value="zf-HIT_BCD1"/>
    <property type="match status" value="1"/>
</dbReference>
<dbReference type="SUPFAM" id="SSF144232">
    <property type="entry name" value="HIT/MYND zinc finger-like"/>
    <property type="match status" value="1"/>
</dbReference>
<evidence type="ECO:0000313" key="11">
    <source>
        <dbReference type="Proteomes" id="UP001206595"/>
    </source>
</evidence>
<dbReference type="Pfam" id="PF25790">
    <property type="entry name" value="BCD1"/>
    <property type="match status" value="1"/>
</dbReference>
<comment type="caution">
    <text evidence="10">The sequence shown here is derived from an EMBL/GenBank/DDBJ whole genome shotgun (WGS) entry which is preliminary data.</text>
</comment>
<evidence type="ECO:0000256" key="7">
    <source>
        <dbReference type="PROSITE-ProRule" id="PRU00453"/>
    </source>
</evidence>
<dbReference type="AlphaFoldDB" id="A0AAD5E3C7"/>
<evidence type="ECO:0000256" key="6">
    <source>
        <dbReference type="ARBA" id="ARBA00049654"/>
    </source>
</evidence>
<proteinExistence type="inferred from homology"/>
<protein>
    <recommendedName>
        <fullName evidence="9">HIT-type domain-containing protein</fullName>
    </recommendedName>
</protein>
<gene>
    <name evidence="10" type="ORF">K450DRAFT_254961</name>
</gene>
<dbReference type="GO" id="GO:0000463">
    <property type="term" value="P:maturation of LSU-rRNA from tricistronic rRNA transcript (SSU-rRNA, 5.8S rRNA, LSU-rRNA)"/>
    <property type="evidence" value="ECO:0007669"/>
    <property type="project" value="TreeGrafter"/>
</dbReference>
<dbReference type="InterPro" id="IPR007529">
    <property type="entry name" value="Znf_HIT"/>
</dbReference>
<dbReference type="GO" id="GO:0005634">
    <property type="term" value="C:nucleus"/>
    <property type="evidence" value="ECO:0007669"/>
    <property type="project" value="TreeGrafter"/>
</dbReference>
<evidence type="ECO:0000256" key="3">
    <source>
        <dbReference type="ARBA" id="ARBA00022771"/>
    </source>
</evidence>
<dbReference type="EMBL" id="MU620949">
    <property type="protein sequence ID" value="KAI8576793.1"/>
    <property type="molecule type" value="Genomic_DNA"/>
</dbReference>
<evidence type="ECO:0000256" key="5">
    <source>
        <dbReference type="ARBA" id="ARBA00049598"/>
    </source>
</evidence>
<keyword evidence="4" id="KW-0862">Zinc</keyword>
<dbReference type="PROSITE" id="PS51083">
    <property type="entry name" value="ZF_HIT"/>
    <property type="match status" value="1"/>
</dbReference>
<evidence type="ECO:0000313" key="10">
    <source>
        <dbReference type="EMBL" id="KAI8576793.1"/>
    </source>
</evidence>
<dbReference type="Pfam" id="PF04438">
    <property type="entry name" value="zf-HIT"/>
    <property type="match status" value="1"/>
</dbReference>
<evidence type="ECO:0000256" key="4">
    <source>
        <dbReference type="ARBA" id="ARBA00022833"/>
    </source>
</evidence>
<dbReference type="GO" id="GO:0070761">
    <property type="term" value="C:pre-snoRNP complex"/>
    <property type="evidence" value="ECO:0007669"/>
    <property type="project" value="TreeGrafter"/>
</dbReference>
<dbReference type="RefSeq" id="XP_051441797.1">
    <property type="nucleotide sequence ID" value="XM_051591277.1"/>
</dbReference>
<comment type="similarity">
    <text evidence="6">Belongs to the BCD1 family.</text>
</comment>
<dbReference type="GO" id="GO:0008270">
    <property type="term" value="F:zinc ion binding"/>
    <property type="evidence" value="ECO:0007669"/>
    <property type="project" value="UniProtKB-UniRule"/>
</dbReference>
<accession>A0AAD5E3C7</accession>
<evidence type="ECO:0000256" key="8">
    <source>
        <dbReference type="SAM" id="MobiDB-lite"/>
    </source>
</evidence>
<comment type="function">
    <text evidence="5">Required for box C/D snoRNAs accumulation involved in snoRNA processing, snoRNA transport to the nucleolus and ribosome biogenesis.</text>
</comment>
<reference evidence="10" key="2">
    <citation type="journal article" date="2022" name="Proc. Natl. Acad. Sci. U.S.A.">
        <title>Diploid-dominant life cycles characterize the early evolution of Fungi.</title>
        <authorList>
            <person name="Amses K.R."/>
            <person name="Simmons D.R."/>
            <person name="Longcore J.E."/>
            <person name="Mondo S.J."/>
            <person name="Seto K."/>
            <person name="Jeronimo G.H."/>
            <person name="Bonds A.E."/>
            <person name="Quandt C.A."/>
            <person name="Davis W.J."/>
            <person name="Chang Y."/>
            <person name="Federici B.A."/>
            <person name="Kuo A."/>
            <person name="LaButti K."/>
            <person name="Pangilinan J."/>
            <person name="Andreopoulos W."/>
            <person name="Tritt A."/>
            <person name="Riley R."/>
            <person name="Hundley H."/>
            <person name="Johnson J."/>
            <person name="Lipzen A."/>
            <person name="Barry K."/>
            <person name="Lang B.F."/>
            <person name="Cuomo C.A."/>
            <person name="Buchler N.E."/>
            <person name="Grigoriev I.V."/>
            <person name="Spatafora J.W."/>
            <person name="Stajich J.E."/>
            <person name="James T.Y."/>
        </authorList>
    </citation>
    <scope>NUCLEOTIDE SEQUENCE</scope>
    <source>
        <strain evidence="10">AG</strain>
    </source>
</reference>
<dbReference type="PANTHER" id="PTHR13483:SF3">
    <property type="entry name" value="BOX C_D SNORNA PROTEIN 1"/>
    <property type="match status" value="1"/>
</dbReference>
<feature type="domain" description="HIT-type" evidence="9">
    <location>
        <begin position="4"/>
        <end position="38"/>
    </location>
</feature>
<evidence type="ECO:0000256" key="1">
    <source>
        <dbReference type="ARBA" id="ARBA00022553"/>
    </source>
</evidence>
<feature type="compositionally biased region" description="Acidic residues" evidence="8">
    <location>
        <begin position="279"/>
        <end position="290"/>
    </location>
</feature>
<dbReference type="PANTHER" id="PTHR13483">
    <property type="entry name" value="BOX C_D SNORNA PROTEIN 1-RELATED"/>
    <property type="match status" value="1"/>
</dbReference>
<keyword evidence="3 7" id="KW-0863">Zinc-finger</keyword>
<dbReference type="Gene3D" id="3.30.60.190">
    <property type="match status" value="1"/>
</dbReference>
<dbReference type="Proteomes" id="UP001206595">
    <property type="component" value="Unassembled WGS sequence"/>
</dbReference>
<evidence type="ECO:0000256" key="2">
    <source>
        <dbReference type="ARBA" id="ARBA00022723"/>
    </source>
</evidence>
<keyword evidence="2" id="KW-0479">Metal-binding</keyword>
<evidence type="ECO:0000259" key="9">
    <source>
        <dbReference type="PROSITE" id="PS51083"/>
    </source>
</evidence>
<dbReference type="GeneID" id="75916620"/>
<organism evidence="10 11">
    <name type="scientific">Umbelopsis ramanniana AG</name>
    <dbReference type="NCBI Taxonomy" id="1314678"/>
    <lineage>
        <taxon>Eukaryota</taxon>
        <taxon>Fungi</taxon>
        <taxon>Fungi incertae sedis</taxon>
        <taxon>Mucoromycota</taxon>
        <taxon>Mucoromycotina</taxon>
        <taxon>Umbelopsidomycetes</taxon>
        <taxon>Umbelopsidales</taxon>
        <taxon>Umbelopsidaceae</taxon>
        <taxon>Umbelopsis</taxon>
    </lineage>
</organism>
<keyword evidence="11" id="KW-1185">Reference proteome</keyword>
<keyword evidence="1" id="KW-0597">Phosphoprotein</keyword>
<dbReference type="GO" id="GO:0000492">
    <property type="term" value="P:box C/D snoRNP assembly"/>
    <property type="evidence" value="ECO:0007669"/>
    <property type="project" value="TreeGrafter"/>
</dbReference>
<feature type="compositionally biased region" description="Acidic residues" evidence="8">
    <location>
        <begin position="297"/>
        <end position="323"/>
    </location>
</feature>
<name>A0AAD5E3C7_UMBRA</name>
<feature type="compositionally biased region" description="Basic and acidic residues" evidence="8">
    <location>
        <begin position="330"/>
        <end position="344"/>
    </location>
</feature>